<accession>A0AAW1T6C2</accession>
<protein>
    <recommendedName>
        <fullName evidence="4">Large ribosomal subunit protein uL11 N-terminal domain-containing protein</fullName>
    </recommendedName>
</protein>
<gene>
    <name evidence="5" type="ORF">WJX84_005937</name>
</gene>
<dbReference type="EMBL" id="JALJOV010000360">
    <property type="protein sequence ID" value="KAK9864388.1"/>
    <property type="molecule type" value="Genomic_DNA"/>
</dbReference>
<evidence type="ECO:0000313" key="6">
    <source>
        <dbReference type="Proteomes" id="UP001485043"/>
    </source>
</evidence>
<evidence type="ECO:0000313" key="5">
    <source>
        <dbReference type="EMBL" id="KAK9864388.1"/>
    </source>
</evidence>
<keyword evidence="3" id="KW-0687">Ribonucleoprotein</keyword>
<organism evidence="5 6">
    <name type="scientific">Apatococcus fuscideae</name>
    <dbReference type="NCBI Taxonomy" id="2026836"/>
    <lineage>
        <taxon>Eukaryota</taxon>
        <taxon>Viridiplantae</taxon>
        <taxon>Chlorophyta</taxon>
        <taxon>core chlorophytes</taxon>
        <taxon>Trebouxiophyceae</taxon>
        <taxon>Chlorellales</taxon>
        <taxon>Chlorellaceae</taxon>
        <taxon>Apatococcus</taxon>
    </lineage>
</organism>
<dbReference type="Pfam" id="PF03946">
    <property type="entry name" value="Ribosomal_L11_N"/>
    <property type="match status" value="1"/>
</dbReference>
<proteinExistence type="inferred from homology"/>
<keyword evidence="2" id="KW-0689">Ribosomal protein</keyword>
<reference evidence="5 6" key="1">
    <citation type="journal article" date="2024" name="Nat. Commun.">
        <title>Phylogenomics reveals the evolutionary origins of lichenization in chlorophyte algae.</title>
        <authorList>
            <person name="Puginier C."/>
            <person name="Libourel C."/>
            <person name="Otte J."/>
            <person name="Skaloud P."/>
            <person name="Haon M."/>
            <person name="Grisel S."/>
            <person name="Petersen M."/>
            <person name="Berrin J.G."/>
            <person name="Delaux P.M."/>
            <person name="Dal Grande F."/>
            <person name="Keller J."/>
        </authorList>
    </citation>
    <scope>NUCLEOTIDE SEQUENCE [LARGE SCALE GENOMIC DNA]</scope>
    <source>
        <strain evidence="5 6">SAG 2523</strain>
    </source>
</reference>
<evidence type="ECO:0000256" key="3">
    <source>
        <dbReference type="ARBA" id="ARBA00023274"/>
    </source>
</evidence>
<dbReference type="SUPFAM" id="SSF54747">
    <property type="entry name" value="Ribosomal L11/L12e N-terminal domain"/>
    <property type="match status" value="1"/>
</dbReference>
<comment type="caution">
    <text evidence="5">The sequence shown here is derived from an EMBL/GenBank/DDBJ whole genome shotgun (WGS) entry which is preliminary data.</text>
</comment>
<name>A0AAW1T6C2_9CHLO</name>
<keyword evidence="6" id="KW-1185">Reference proteome</keyword>
<feature type="domain" description="Large ribosomal subunit protein uL11 N-terminal" evidence="4">
    <location>
        <begin position="1"/>
        <end position="32"/>
    </location>
</feature>
<comment type="similarity">
    <text evidence="1">Belongs to the universal ribosomal protein uL11 family.</text>
</comment>
<dbReference type="InterPro" id="IPR036796">
    <property type="entry name" value="Ribosomal_uL11_N_sf"/>
</dbReference>
<dbReference type="Gene3D" id="3.30.1550.10">
    <property type="entry name" value="Ribosomal protein L11/L12, N-terminal domain"/>
    <property type="match status" value="1"/>
</dbReference>
<evidence type="ECO:0000259" key="4">
    <source>
        <dbReference type="Pfam" id="PF03946"/>
    </source>
</evidence>
<evidence type="ECO:0000256" key="1">
    <source>
        <dbReference type="ARBA" id="ARBA00010537"/>
    </source>
</evidence>
<sequence length="73" mass="8064">MAFCKEFNAKTADLKEDVPVPVKITAYTDKSFVYTTKTPPTSYFSRRLLALRAGPSDLDMSKLALSPSSTSTR</sequence>
<evidence type="ECO:0000256" key="2">
    <source>
        <dbReference type="ARBA" id="ARBA00022980"/>
    </source>
</evidence>
<dbReference type="AlphaFoldDB" id="A0AAW1T6C2"/>
<dbReference type="GO" id="GO:0005840">
    <property type="term" value="C:ribosome"/>
    <property type="evidence" value="ECO:0007669"/>
    <property type="project" value="UniProtKB-KW"/>
</dbReference>
<dbReference type="Proteomes" id="UP001485043">
    <property type="component" value="Unassembled WGS sequence"/>
</dbReference>
<dbReference type="InterPro" id="IPR020784">
    <property type="entry name" value="Ribosomal_uL11_N"/>
</dbReference>
<dbReference type="GO" id="GO:1990904">
    <property type="term" value="C:ribonucleoprotein complex"/>
    <property type="evidence" value="ECO:0007669"/>
    <property type="project" value="UniProtKB-KW"/>
</dbReference>